<dbReference type="InterPro" id="IPR026057">
    <property type="entry name" value="TBL_C"/>
</dbReference>
<protein>
    <recommendedName>
        <fullName evidence="2">Trichome birefringence-like C-terminal domain-containing protein</fullName>
    </recommendedName>
</protein>
<comment type="similarity">
    <text evidence="1">Belongs to the PC-esterase family. TBL subfamily.</text>
</comment>
<dbReference type="Proteomes" id="UP000326396">
    <property type="component" value="Linkage Group LG15"/>
</dbReference>
<dbReference type="GO" id="GO:0016413">
    <property type="term" value="F:O-acetyltransferase activity"/>
    <property type="evidence" value="ECO:0007669"/>
    <property type="project" value="InterPro"/>
</dbReference>
<evidence type="ECO:0000313" key="4">
    <source>
        <dbReference type="Proteomes" id="UP000326396"/>
    </source>
</evidence>
<dbReference type="InterPro" id="IPR029962">
    <property type="entry name" value="TBL"/>
</dbReference>
<proteinExistence type="inferred from homology"/>
<evidence type="ECO:0000313" key="3">
    <source>
        <dbReference type="EMBL" id="KAD5802275.1"/>
    </source>
</evidence>
<dbReference type="PANTHER" id="PTHR32285">
    <property type="entry name" value="PROTEIN TRICHOME BIREFRINGENCE-LIKE 9-RELATED"/>
    <property type="match status" value="1"/>
</dbReference>
<keyword evidence="4" id="KW-1185">Reference proteome</keyword>
<feature type="domain" description="Trichome birefringence-like C-terminal" evidence="2">
    <location>
        <begin position="6"/>
        <end position="115"/>
    </location>
</feature>
<gene>
    <name evidence="3" type="ORF">E3N88_13635</name>
</gene>
<reference evidence="3 4" key="1">
    <citation type="submission" date="2019-05" db="EMBL/GenBank/DDBJ databases">
        <title>Mikania micrantha, genome provides insights into the molecular mechanism of rapid growth.</title>
        <authorList>
            <person name="Liu B."/>
        </authorList>
    </citation>
    <scope>NUCLEOTIDE SEQUENCE [LARGE SCALE GENOMIC DNA]</scope>
    <source>
        <strain evidence="3">NLD-2019</strain>
        <tissue evidence="3">Leaf</tissue>
    </source>
</reference>
<dbReference type="AlphaFoldDB" id="A0A5N6P273"/>
<accession>A0A5N6P273</accession>
<name>A0A5N6P273_9ASTR</name>
<dbReference type="OrthoDB" id="1717416at2759"/>
<comment type="caution">
    <text evidence="3">The sequence shown here is derived from an EMBL/GenBank/DDBJ whole genome shotgun (WGS) entry which is preliminary data.</text>
</comment>
<sequence>MYVAGKPNTNTNIPDAKNLTIHSIVNWVNGELRKYPGLKAFYRSISPRHFSNGDWNSGGTCDSTTPTGALEVTQDKSSDSIASGAVEGTNVKLLDITALSELREDGHISRYSIRGTPVKGIESEDIS</sequence>
<evidence type="ECO:0000256" key="1">
    <source>
        <dbReference type="ARBA" id="ARBA00007727"/>
    </source>
</evidence>
<dbReference type="EMBL" id="SZYD01000007">
    <property type="protein sequence ID" value="KAD5802275.1"/>
    <property type="molecule type" value="Genomic_DNA"/>
</dbReference>
<organism evidence="3 4">
    <name type="scientific">Mikania micrantha</name>
    <name type="common">bitter vine</name>
    <dbReference type="NCBI Taxonomy" id="192012"/>
    <lineage>
        <taxon>Eukaryota</taxon>
        <taxon>Viridiplantae</taxon>
        <taxon>Streptophyta</taxon>
        <taxon>Embryophyta</taxon>
        <taxon>Tracheophyta</taxon>
        <taxon>Spermatophyta</taxon>
        <taxon>Magnoliopsida</taxon>
        <taxon>eudicotyledons</taxon>
        <taxon>Gunneridae</taxon>
        <taxon>Pentapetalae</taxon>
        <taxon>asterids</taxon>
        <taxon>campanulids</taxon>
        <taxon>Asterales</taxon>
        <taxon>Asteraceae</taxon>
        <taxon>Asteroideae</taxon>
        <taxon>Heliantheae alliance</taxon>
        <taxon>Eupatorieae</taxon>
        <taxon>Mikania</taxon>
    </lineage>
</organism>
<evidence type="ECO:0000259" key="2">
    <source>
        <dbReference type="Pfam" id="PF13839"/>
    </source>
</evidence>
<dbReference type="Pfam" id="PF13839">
    <property type="entry name" value="PC-Esterase"/>
    <property type="match status" value="1"/>
</dbReference>
<dbReference type="GO" id="GO:0005794">
    <property type="term" value="C:Golgi apparatus"/>
    <property type="evidence" value="ECO:0007669"/>
    <property type="project" value="TreeGrafter"/>
</dbReference>
<dbReference type="PANTHER" id="PTHR32285:SF235">
    <property type="entry name" value="PROTEIN TRICHOME BIREFRINGENCE-LIKE 16"/>
    <property type="match status" value="1"/>
</dbReference>